<dbReference type="GeneID" id="27341228"/>
<dbReference type="Pfam" id="PF00172">
    <property type="entry name" value="Zn_clus"/>
    <property type="match status" value="1"/>
</dbReference>
<evidence type="ECO:0000313" key="6">
    <source>
        <dbReference type="EMBL" id="KIW35332.1"/>
    </source>
</evidence>
<dbReference type="InterPro" id="IPR036864">
    <property type="entry name" value="Zn2-C6_fun-type_DNA-bd_sf"/>
</dbReference>
<dbReference type="EMBL" id="KN847040">
    <property type="protein sequence ID" value="KIW35332.1"/>
    <property type="molecule type" value="Genomic_DNA"/>
</dbReference>
<name>A0A0D2BCT6_9EURO</name>
<dbReference type="SUPFAM" id="SSF57701">
    <property type="entry name" value="Zn2/Cys6 DNA-binding domain"/>
    <property type="match status" value="1"/>
</dbReference>
<keyword evidence="3" id="KW-0804">Transcription</keyword>
<evidence type="ECO:0000256" key="4">
    <source>
        <dbReference type="ARBA" id="ARBA00023242"/>
    </source>
</evidence>
<evidence type="ECO:0000259" key="5">
    <source>
        <dbReference type="PROSITE" id="PS50048"/>
    </source>
</evidence>
<sequence>MVFCRPPSKGCERCRKRKVKCDEGRPGCANCAKLKQNCPGYRNLDELRIRDESDRVARKHRRQEDNSSMVWTPQQVSVQSLRSDTRVPGGGFFPASIESSITITYPLSQSSNELGANFFFAKYSPNDGTSFSNYHAWLVKSYLEQRPNNVLGKVIEAVGMAGLSNVFHAPHVKSQARAQYSAALISMQQALNDPAQAVSDSTFMALMLFAFFEVRQDTIHQDRYPHWAAHIRAGTAVLELRGKEQFSSERGALLYVQFRSYVLLACMQEHIAVPNALVKATFSFQTGALRQYWQRANIASPGSITEICIRVANLCAALRSQEVTDPRAIRAITQEIDADLETWRAGLPPSWAYTTVDVPYAAHDTFFHGKTHVYANLWNAEAWNYWRAVRMFIKQLILQNEVRSTKPDDALMALALSTIRQLSIDICISTNSFKDSPRILSLMHSLFLVALEERNELSVISFAVEQLRRISATMGVRQANFMADTALKRSQAILRRVDSSFTADIDA</sequence>
<evidence type="ECO:0000256" key="2">
    <source>
        <dbReference type="ARBA" id="ARBA00023125"/>
    </source>
</evidence>
<dbReference type="OrthoDB" id="5429770at2759"/>
<accession>A0A0D2BCT6</accession>
<keyword evidence="1" id="KW-0805">Transcription regulation</keyword>
<dbReference type="PANTHER" id="PTHR38791:SF5">
    <property type="entry name" value="TRANSCRIPTION FACTOR DBAG-RELATED"/>
    <property type="match status" value="1"/>
</dbReference>
<protein>
    <recommendedName>
        <fullName evidence="5">Zn(2)-C6 fungal-type domain-containing protein</fullName>
    </recommendedName>
</protein>
<organism evidence="6 7">
    <name type="scientific">Cladophialophora immunda</name>
    <dbReference type="NCBI Taxonomy" id="569365"/>
    <lineage>
        <taxon>Eukaryota</taxon>
        <taxon>Fungi</taxon>
        <taxon>Dikarya</taxon>
        <taxon>Ascomycota</taxon>
        <taxon>Pezizomycotina</taxon>
        <taxon>Eurotiomycetes</taxon>
        <taxon>Chaetothyriomycetidae</taxon>
        <taxon>Chaetothyriales</taxon>
        <taxon>Herpotrichiellaceae</taxon>
        <taxon>Cladophialophora</taxon>
    </lineage>
</organism>
<keyword evidence="4" id="KW-0539">Nucleus</keyword>
<evidence type="ECO:0000256" key="1">
    <source>
        <dbReference type="ARBA" id="ARBA00023015"/>
    </source>
</evidence>
<dbReference type="VEuPathDB" id="FungiDB:PV07_02034"/>
<dbReference type="Gene3D" id="4.10.240.10">
    <property type="entry name" value="Zn(2)-C6 fungal-type DNA-binding domain"/>
    <property type="match status" value="1"/>
</dbReference>
<dbReference type="GO" id="GO:0000981">
    <property type="term" value="F:DNA-binding transcription factor activity, RNA polymerase II-specific"/>
    <property type="evidence" value="ECO:0007669"/>
    <property type="project" value="InterPro"/>
</dbReference>
<dbReference type="SMART" id="SM00066">
    <property type="entry name" value="GAL4"/>
    <property type="match status" value="1"/>
</dbReference>
<dbReference type="InterPro" id="IPR021858">
    <property type="entry name" value="Fun_TF"/>
</dbReference>
<gene>
    <name evidence="6" type="ORF">PV07_02034</name>
</gene>
<evidence type="ECO:0000256" key="3">
    <source>
        <dbReference type="ARBA" id="ARBA00023163"/>
    </source>
</evidence>
<dbReference type="PROSITE" id="PS50048">
    <property type="entry name" value="ZN2_CY6_FUNGAL_2"/>
    <property type="match status" value="1"/>
</dbReference>
<dbReference type="CDD" id="cd00067">
    <property type="entry name" value="GAL4"/>
    <property type="match status" value="1"/>
</dbReference>
<dbReference type="PANTHER" id="PTHR38791">
    <property type="entry name" value="ZN(II)2CYS6 TRANSCRIPTION FACTOR (EUROFUNG)-RELATED-RELATED"/>
    <property type="match status" value="1"/>
</dbReference>
<dbReference type="Pfam" id="PF11951">
    <property type="entry name" value="Fungal_trans_2"/>
    <property type="match status" value="1"/>
</dbReference>
<dbReference type="Proteomes" id="UP000054466">
    <property type="component" value="Unassembled WGS sequence"/>
</dbReference>
<dbReference type="InterPro" id="IPR001138">
    <property type="entry name" value="Zn2Cys6_DnaBD"/>
</dbReference>
<keyword evidence="2" id="KW-0238">DNA-binding</keyword>
<dbReference type="GO" id="GO:0008270">
    <property type="term" value="F:zinc ion binding"/>
    <property type="evidence" value="ECO:0007669"/>
    <property type="project" value="InterPro"/>
</dbReference>
<dbReference type="AlphaFoldDB" id="A0A0D2BCT6"/>
<dbReference type="RefSeq" id="XP_016255548.1">
    <property type="nucleotide sequence ID" value="XM_016388620.1"/>
</dbReference>
<proteinExistence type="predicted"/>
<dbReference type="GO" id="GO:0003677">
    <property type="term" value="F:DNA binding"/>
    <property type="evidence" value="ECO:0007669"/>
    <property type="project" value="UniProtKB-KW"/>
</dbReference>
<feature type="domain" description="Zn(2)-C6 fungal-type" evidence="5">
    <location>
        <begin position="10"/>
        <end position="38"/>
    </location>
</feature>
<keyword evidence="7" id="KW-1185">Reference proteome</keyword>
<evidence type="ECO:0000313" key="7">
    <source>
        <dbReference type="Proteomes" id="UP000054466"/>
    </source>
</evidence>
<dbReference type="InterPro" id="IPR053175">
    <property type="entry name" value="DHMBA_Reg_Transcription_Factor"/>
</dbReference>
<dbReference type="STRING" id="569365.A0A0D2BCT6"/>
<dbReference type="PROSITE" id="PS00463">
    <property type="entry name" value="ZN2_CY6_FUNGAL_1"/>
    <property type="match status" value="1"/>
</dbReference>
<reference evidence="6 7" key="1">
    <citation type="submission" date="2015-01" db="EMBL/GenBank/DDBJ databases">
        <title>The Genome Sequence of Cladophialophora immunda CBS83496.</title>
        <authorList>
            <consortium name="The Broad Institute Genomics Platform"/>
            <person name="Cuomo C."/>
            <person name="de Hoog S."/>
            <person name="Gorbushina A."/>
            <person name="Stielow B."/>
            <person name="Teixiera M."/>
            <person name="Abouelleil A."/>
            <person name="Chapman S.B."/>
            <person name="Priest M."/>
            <person name="Young S.K."/>
            <person name="Wortman J."/>
            <person name="Nusbaum C."/>
            <person name="Birren B."/>
        </authorList>
    </citation>
    <scope>NUCLEOTIDE SEQUENCE [LARGE SCALE GENOMIC DNA]</scope>
    <source>
        <strain evidence="6 7">CBS 83496</strain>
    </source>
</reference>
<dbReference type="HOGENOM" id="CLU_013866_5_1_1"/>